<dbReference type="InterPro" id="IPR036317">
    <property type="entry name" value="Cullin_homology_sf"/>
</dbReference>
<dbReference type="SUPFAM" id="SSF74788">
    <property type="entry name" value="Cullin repeat-like"/>
    <property type="match status" value="1"/>
</dbReference>
<sequence>MSNQKKKTFHIEAFKHRVVVDPKYADKTWKILEHAIHEIYNHNASGLSFEELYRNAYNMVLHKYGEKLYSGLVTTMSAHLREISKSIEAAQGGSFLEELNRKWADHNKALQMIRDILMYMDRTFVPSTHKTPVYELGLNLWRDYVIRSSNIQTRLLNTLLELILRERTGEVINRGLMRNIIKMLMDLGSSVYQEDFEKPFLEVSANFYQAESQRFIECCDCGDYLKKAERRLNEEIERVSHYLNPTSEKKITTVVEREMIADHMLRLVHMENSGLVNMLLDDKYEDLGRLYNLFCRVDNGLSTIRDVMTSHIRETGKQLVTDPERVKDPVEFVQRLLDEKDKYDKIISLAFNNDKTFQNALNSSFEFFINLNPRSPEYISLFVDDKLRKGLKGVSEDDVEVVLDKVMMLFRYLQEKDVFEKYYKQHLAKRLLSGKTVSDDAERSLIVKLKTECGYQFTSKLEGMFTDMKTSQDTVQGFYASHGAELGDAPSLVVHVLTTGSWPTQPSVPCNLPAELSALCEKFRSYYLGTHTGRRLSWQTNMGTADIKATFGKGQKHELNVSTYQMCVLMLFNNADQLSYKEIEQATEIPATELKRCLQSLACVKGKNVLRKEPMSKDIDENDTFLFNDKFTSKFFKVKIGTVVAQKESEPEKQETRQRVEEDRKPQIEAAIVRIMKSRRVLDHNNIVTEVTKQLQSRFLPNPVEIKKRIESLIEREFLERDIADRKSAETHEERKNAAAKRVLTTV</sequence>
<dbReference type="Pfam" id="PF10557">
    <property type="entry name" value="Cullin_Nedd8"/>
    <property type="match status" value="1"/>
</dbReference>
<reference evidence="9" key="1">
    <citation type="submission" date="2022-04" db="EMBL/GenBank/DDBJ databases">
        <title>Carnegiea gigantea Genome sequencing and assembly v2.</title>
        <authorList>
            <person name="Copetti D."/>
            <person name="Sanderson M.J."/>
            <person name="Burquez A."/>
            <person name="Wojciechowski M.F."/>
        </authorList>
    </citation>
    <scope>NUCLEOTIDE SEQUENCE</scope>
    <source>
        <strain evidence="9">SGP5-SGP5p</strain>
        <tissue evidence="9">Aerial part</tissue>
    </source>
</reference>
<name>A0A9Q1KMF7_9CARY</name>
<evidence type="ECO:0000256" key="3">
    <source>
        <dbReference type="ARBA" id="ARBA00022786"/>
    </source>
</evidence>
<keyword evidence="4" id="KW-0832">Ubl conjugation</keyword>
<dbReference type="Proteomes" id="UP001153076">
    <property type="component" value="Unassembled WGS sequence"/>
</dbReference>
<dbReference type="InterPro" id="IPR016159">
    <property type="entry name" value="Cullin_repeat-like_dom_sf"/>
</dbReference>
<dbReference type="SMART" id="SM00182">
    <property type="entry name" value="CULLIN"/>
    <property type="match status" value="1"/>
</dbReference>
<dbReference type="Pfam" id="PF26557">
    <property type="entry name" value="Cullin_AB"/>
    <property type="match status" value="1"/>
</dbReference>
<dbReference type="Gene3D" id="1.10.10.10">
    <property type="entry name" value="Winged helix-like DNA-binding domain superfamily/Winged helix DNA-binding domain"/>
    <property type="match status" value="1"/>
</dbReference>
<dbReference type="Pfam" id="PF00888">
    <property type="entry name" value="Cullin"/>
    <property type="match status" value="1"/>
</dbReference>
<dbReference type="PROSITE" id="PS50069">
    <property type="entry name" value="CULLIN_2"/>
    <property type="match status" value="1"/>
</dbReference>
<evidence type="ECO:0000256" key="6">
    <source>
        <dbReference type="RuleBase" id="RU003829"/>
    </source>
</evidence>
<dbReference type="EMBL" id="JAKOGI010000077">
    <property type="protein sequence ID" value="KAJ8445458.1"/>
    <property type="molecule type" value="Genomic_DNA"/>
</dbReference>
<evidence type="ECO:0000259" key="8">
    <source>
        <dbReference type="PROSITE" id="PS50069"/>
    </source>
</evidence>
<evidence type="ECO:0000256" key="1">
    <source>
        <dbReference type="ARBA" id="ARBA00006019"/>
    </source>
</evidence>
<dbReference type="GO" id="GO:0006511">
    <property type="term" value="P:ubiquitin-dependent protein catabolic process"/>
    <property type="evidence" value="ECO:0007669"/>
    <property type="project" value="InterPro"/>
</dbReference>
<gene>
    <name evidence="9" type="ORF">Cgig2_031271</name>
</gene>
<evidence type="ECO:0000313" key="9">
    <source>
        <dbReference type="EMBL" id="KAJ8445458.1"/>
    </source>
</evidence>
<dbReference type="FunFam" id="1.20.1310.10:FF:000005">
    <property type="entry name" value="Cullin 3"/>
    <property type="match status" value="1"/>
</dbReference>
<proteinExistence type="inferred from homology"/>
<keyword evidence="3" id="KW-0833">Ubl conjugation pathway</keyword>
<dbReference type="FunFam" id="1.20.1310.10:FF:000002">
    <property type="entry name" value="cullin-3 isoform X1"/>
    <property type="match status" value="1"/>
</dbReference>
<dbReference type="GO" id="GO:0031625">
    <property type="term" value="F:ubiquitin protein ligase binding"/>
    <property type="evidence" value="ECO:0007669"/>
    <property type="project" value="InterPro"/>
</dbReference>
<dbReference type="InterPro" id="IPR016158">
    <property type="entry name" value="Cullin_homology"/>
</dbReference>
<evidence type="ECO:0000256" key="2">
    <source>
        <dbReference type="ARBA" id="ARBA00022499"/>
    </source>
</evidence>
<dbReference type="FunFam" id="1.10.10.10:FF:000183">
    <property type="entry name" value="Cullin 3"/>
    <property type="match status" value="1"/>
</dbReference>
<evidence type="ECO:0000313" key="10">
    <source>
        <dbReference type="Proteomes" id="UP001153076"/>
    </source>
</evidence>
<dbReference type="InterPro" id="IPR001373">
    <property type="entry name" value="Cullin_N"/>
</dbReference>
<dbReference type="FunFam" id="1.20.1310.10:FF:000001">
    <property type="entry name" value="Cullin 3"/>
    <property type="match status" value="1"/>
</dbReference>
<keyword evidence="10" id="KW-1185">Reference proteome</keyword>
<feature type="compositionally biased region" description="Basic and acidic residues" evidence="7">
    <location>
        <begin position="728"/>
        <end position="737"/>
    </location>
</feature>
<dbReference type="InterPro" id="IPR045093">
    <property type="entry name" value="Cullin"/>
</dbReference>
<dbReference type="InterPro" id="IPR019559">
    <property type="entry name" value="Cullin_neddylation_domain"/>
</dbReference>
<dbReference type="Gene3D" id="3.30.230.130">
    <property type="entry name" value="Cullin, Chain C, Domain 2"/>
    <property type="match status" value="1"/>
</dbReference>
<dbReference type="PANTHER" id="PTHR11932">
    <property type="entry name" value="CULLIN"/>
    <property type="match status" value="1"/>
</dbReference>
<dbReference type="FunFam" id="3.30.230.130:FF:000007">
    <property type="entry name" value="Cullin-3A like"/>
    <property type="match status" value="1"/>
</dbReference>
<comment type="similarity">
    <text evidence="1 5 6">Belongs to the cullin family.</text>
</comment>
<feature type="region of interest" description="Disordered" evidence="7">
    <location>
        <begin position="728"/>
        <end position="747"/>
    </location>
</feature>
<organism evidence="9 10">
    <name type="scientific">Carnegiea gigantea</name>
    <dbReference type="NCBI Taxonomy" id="171969"/>
    <lineage>
        <taxon>Eukaryota</taxon>
        <taxon>Viridiplantae</taxon>
        <taxon>Streptophyta</taxon>
        <taxon>Embryophyta</taxon>
        <taxon>Tracheophyta</taxon>
        <taxon>Spermatophyta</taxon>
        <taxon>Magnoliopsida</taxon>
        <taxon>eudicotyledons</taxon>
        <taxon>Gunneridae</taxon>
        <taxon>Pentapetalae</taxon>
        <taxon>Caryophyllales</taxon>
        <taxon>Cactineae</taxon>
        <taxon>Cactaceae</taxon>
        <taxon>Cactoideae</taxon>
        <taxon>Echinocereeae</taxon>
        <taxon>Carnegiea</taxon>
    </lineage>
</organism>
<dbReference type="SUPFAM" id="SSF46785">
    <property type="entry name" value="Winged helix' DNA-binding domain"/>
    <property type="match status" value="1"/>
</dbReference>
<comment type="caution">
    <text evidence="9">The sequence shown here is derived from an EMBL/GenBank/DDBJ whole genome shotgun (WGS) entry which is preliminary data.</text>
</comment>
<dbReference type="InterPro" id="IPR059120">
    <property type="entry name" value="Cullin-like_AB"/>
</dbReference>
<evidence type="ECO:0000256" key="4">
    <source>
        <dbReference type="ARBA" id="ARBA00022843"/>
    </source>
</evidence>
<accession>A0A9Q1KMF7</accession>
<dbReference type="AlphaFoldDB" id="A0A9Q1KMF7"/>
<dbReference type="OrthoDB" id="27073at2759"/>
<keyword evidence="2" id="KW-1017">Isopeptide bond</keyword>
<dbReference type="SUPFAM" id="SSF75632">
    <property type="entry name" value="Cullin homology domain"/>
    <property type="match status" value="1"/>
</dbReference>
<dbReference type="SMART" id="SM00884">
    <property type="entry name" value="Cullin_Nedd8"/>
    <property type="match status" value="1"/>
</dbReference>
<dbReference type="FunFam" id="1.20.1310.10:FF:000006">
    <property type="entry name" value="Cullin 3"/>
    <property type="match status" value="1"/>
</dbReference>
<dbReference type="InterPro" id="IPR036388">
    <property type="entry name" value="WH-like_DNA-bd_sf"/>
</dbReference>
<dbReference type="Gene3D" id="1.20.1310.10">
    <property type="entry name" value="Cullin Repeats"/>
    <property type="match status" value="4"/>
</dbReference>
<evidence type="ECO:0000256" key="7">
    <source>
        <dbReference type="SAM" id="MobiDB-lite"/>
    </source>
</evidence>
<evidence type="ECO:0000256" key="5">
    <source>
        <dbReference type="PROSITE-ProRule" id="PRU00330"/>
    </source>
</evidence>
<dbReference type="InterPro" id="IPR036390">
    <property type="entry name" value="WH_DNA-bd_sf"/>
</dbReference>
<protein>
    <recommendedName>
        <fullName evidence="8">Cullin family profile domain-containing protein</fullName>
    </recommendedName>
</protein>
<feature type="domain" description="Cullin family profile" evidence="8">
    <location>
        <begin position="374"/>
        <end position="602"/>
    </location>
</feature>